<evidence type="ECO:0000313" key="3">
    <source>
        <dbReference type="Proteomes" id="UP000553016"/>
    </source>
</evidence>
<protein>
    <submittedName>
        <fullName evidence="2">Uncharacterized protein</fullName>
    </submittedName>
</protein>
<evidence type="ECO:0000313" key="2">
    <source>
        <dbReference type="EMBL" id="MBC2242252.1"/>
    </source>
</evidence>
<keyword evidence="1" id="KW-0472">Membrane</keyword>
<feature type="transmembrane region" description="Helical" evidence="1">
    <location>
        <begin position="93"/>
        <end position="111"/>
    </location>
</feature>
<feature type="transmembrane region" description="Helical" evidence="1">
    <location>
        <begin position="16"/>
        <end position="40"/>
    </location>
</feature>
<name>A0A842FBV7_9LIST</name>
<feature type="transmembrane region" description="Helical" evidence="1">
    <location>
        <begin position="60"/>
        <end position="81"/>
    </location>
</feature>
<feature type="transmembrane region" description="Helical" evidence="1">
    <location>
        <begin position="131"/>
        <end position="152"/>
    </location>
</feature>
<dbReference type="AlphaFoldDB" id="A0A842FBV7"/>
<keyword evidence="1" id="KW-0812">Transmembrane</keyword>
<dbReference type="EMBL" id="JAARZA010000011">
    <property type="protein sequence ID" value="MBC2242252.1"/>
    <property type="molecule type" value="Genomic_DNA"/>
</dbReference>
<reference evidence="2 3" key="1">
    <citation type="submission" date="2020-03" db="EMBL/GenBank/DDBJ databases">
        <title>Soil Listeria distribution.</title>
        <authorList>
            <person name="Liao J."/>
            <person name="Wiedmann M."/>
        </authorList>
    </citation>
    <scope>NUCLEOTIDE SEQUENCE [LARGE SCALE GENOMIC DNA]</scope>
    <source>
        <strain evidence="2 3">FSL L7-0149</strain>
    </source>
</reference>
<proteinExistence type="predicted"/>
<comment type="caution">
    <text evidence="2">The sequence shown here is derived from an EMBL/GenBank/DDBJ whole genome shotgun (WGS) entry which is preliminary data.</text>
</comment>
<sequence length="255" mass="29029">MTKYALKIKPESSKNFRLLVVMIGTLLLGVLYIALTSSALLAFPFQISDNVLALKEIGDYILVGMWFLSAIFANVTIYRNLRKKGPAERKPIRLILAFFNNAILTATLTPLVTLNERATSEGVQHVVRNTYIFYAVAVAFLIVSLSLTLFYIQGKIQESNWWVFVVSVPYIIISWVLQRGYTSLHEWTQANDFSYNSVAAMLQAAQKPVFLLNDMWFQFLAFTILNAIFLLGVILLETFWQKTANWRQGPAREEA</sequence>
<feature type="transmembrane region" description="Helical" evidence="1">
    <location>
        <begin position="216"/>
        <end position="240"/>
    </location>
</feature>
<dbReference type="Proteomes" id="UP000553016">
    <property type="component" value="Unassembled WGS sequence"/>
</dbReference>
<keyword evidence="1" id="KW-1133">Transmembrane helix</keyword>
<feature type="transmembrane region" description="Helical" evidence="1">
    <location>
        <begin position="159"/>
        <end position="177"/>
    </location>
</feature>
<accession>A0A842FBV7</accession>
<dbReference type="RefSeq" id="WP_185541801.1">
    <property type="nucleotide sequence ID" value="NZ_JAARZA010000011.1"/>
</dbReference>
<evidence type="ECO:0000256" key="1">
    <source>
        <dbReference type="SAM" id="Phobius"/>
    </source>
</evidence>
<organism evidence="2 3">
    <name type="scientific">Listeria booriae</name>
    <dbReference type="NCBI Taxonomy" id="1552123"/>
    <lineage>
        <taxon>Bacteria</taxon>
        <taxon>Bacillati</taxon>
        <taxon>Bacillota</taxon>
        <taxon>Bacilli</taxon>
        <taxon>Bacillales</taxon>
        <taxon>Listeriaceae</taxon>
        <taxon>Listeria</taxon>
    </lineage>
</organism>
<gene>
    <name evidence="2" type="ORF">HCB35_17395</name>
</gene>